<protein>
    <recommendedName>
        <fullName evidence="3">F-box domain-containing protein</fullName>
    </recommendedName>
</protein>
<dbReference type="InterPro" id="IPR032675">
    <property type="entry name" value="LRR_dom_sf"/>
</dbReference>
<dbReference type="Gene3D" id="3.80.10.10">
    <property type="entry name" value="Ribonuclease Inhibitor"/>
    <property type="match status" value="1"/>
</dbReference>
<keyword evidence="2" id="KW-1185">Reference proteome</keyword>
<dbReference type="AlphaFoldDB" id="A0A8H5FR30"/>
<evidence type="ECO:0000313" key="1">
    <source>
        <dbReference type="EMBL" id="KAF5346495.1"/>
    </source>
</evidence>
<proteinExistence type="predicted"/>
<sequence>MQVPSGEITHHADLTSTSGHMRHLQLPPSTIPFIPTELLVIIFEWYAALCCTFRAEAPTDSAWPLGLVCQRWRTLALSMPHLWNHFPIVRITQKSIDWEGFVAKWKLFLDRSGNLPLKLHLSFDIPSYKISRLPYPALSHFLDCSHRWEHVTISNLMVMQTQLQFQAVRSKLNLLRSVTLNFAETTFDATENNTFNILEVAPNLTTILLHSPSHRHRKTGLSFPWWQLTTYKVTGIDMGTFPIVLDLSPQLENLHFQGSNFTYHRTDLIHHTHLRHLFVDSGSLSVFWTQLEKLTVPSLETLSMIMPADQPRAFSTSAITHFLIRSGCSLRKLVIGLGRAAIQHDLLNLFLLTPDLEFLELGSCHTPFLQDMVLQRLVYDKHSPTLLPRLRSLTISYSEGPDSDDIALISHIVSSRQETNFDSPLGRLHAVMDHVRIVALDMYTRFRILCQLGDWEDSLSTFDPYTQPLPGKVATDIDVADHVATLIEQIEQRRVDGAHSISPTPTILSLFTLAHLTDDSFERDNLIKLLGTLGVLPLAKSYFIGRRWIPGCISDILYVHSIPDQNTLTNVWTHVASGNAKALDMILGYEAYQEREDDLVEAIY</sequence>
<name>A0A8H5FR30_9AGAR</name>
<reference evidence="1 2" key="1">
    <citation type="journal article" date="2020" name="ISME J.">
        <title>Uncovering the hidden diversity of litter-decomposition mechanisms in mushroom-forming fungi.</title>
        <authorList>
            <person name="Floudas D."/>
            <person name="Bentzer J."/>
            <person name="Ahren D."/>
            <person name="Johansson T."/>
            <person name="Persson P."/>
            <person name="Tunlid A."/>
        </authorList>
    </citation>
    <scope>NUCLEOTIDE SEQUENCE [LARGE SCALE GENOMIC DNA]</scope>
    <source>
        <strain evidence="1 2">CBS 146.42</strain>
    </source>
</reference>
<dbReference type="SUPFAM" id="SSF52047">
    <property type="entry name" value="RNI-like"/>
    <property type="match status" value="1"/>
</dbReference>
<comment type="caution">
    <text evidence="1">The sequence shown here is derived from an EMBL/GenBank/DDBJ whole genome shotgun (WGS) entry which is preliminary data.</text>
</comment>
<evidence type="ECO:0008006" key="3">
    <source>
        <dbReference type="Google" id="ProtNLM"/>
    </source>
</evidence>
<dbReference type="EMBL" id="JAACJO010000031">
    <property type="protein sequence ID" value="KAF5346495.1"/>
    <property type="molecule type" value="Genomic_DNA"/>
</dbReference>
<organism evidence="1 2">
    <name type="scientific">Leucocoprinus leucothites</name>
    <dbReference type="NCBI Taxonomy" id="201217"/>
    <lineage>
        <taxon>Eukaryota</taxon>
        <taxon>Fungi</taxon>
        <taxon>Dikarya</taxon>
        <taxon>Basidiomycota</taxon>
        <taxon>Agaricomycotina</taxon>
        <taxon>Agaricomycetes</taxon>
        <taxon>Agaricomycetidae</taxon>
        <taxon>Agaricales</taxon>
        <taxon>Agaricineae</taxon>
        <taxon>Agaricaceae</taxon>
        <taxon>Leucocoprinus</taxon>
    </lineage>
</organism>
<gene>
    <name evidence="1" type="ORF">D9756_010099</name>
</gene>
<accession>A0A8H5FR30</accession>
<dbReference type="OrthoDB" id="3270987at2759"/>
<evidence type="ECO:0000313" key="2">
    <source>
        <dbReference type="Proteomes" id="UP000559027"/>
    </source>
</evidence>
<dbReference type="Proteomes" id="UP000559027">
    <property type="component" value="Unassembled WGS sequence"/>
</dbReference>